<protein>
    <submittedName>
        <fullName evidence="2">Uncharacterized protein</fullName>
    </submittedName>
</protein>
<keyword evidence="1" id="KW-0472">Membrane</keyword>
<dbReference type="AlphaFoldDB" id="A0A177AQD8"/>
<comment type="caution">
    <text evidence="2">The sequence shown here is derived from an EMBL/GenBank/DDBJ whole genome shotgun (WGS) entry which is preliminary data.</text>
</comment>
<evidence type="ECO:0000313" key="2">
    <source>
        <dbReference type="EMBL" id="OAF63752.1"/>
    </source>
</evidence>
<sequence>ASKSLYALPSELIASSAISVIFSLIIKSNRISQLQIVTVVTIITRKLYIMTYTARYVDKNREAIYAIQDLFYSYFVILSGSGALTDCPSAKLIFYQIEISDKGTYNFVKKNEYQIPGDPIDIDFFSSQQLPNITQYSNFDIVNQNVDKFYIFIVYNTEIKRLEISFDIDFEVPI</sequence>
<dbReference type="Proteomes" id="UP000078046">
    <property type="component" value="Unassembled WGS sequence"/>
</dbReference>
<keyword evidence="3" id="KW-1185">Reference proteome</keyword>
<evidence type="ECO:0000313" key="3">
    <source>
        <dbReference type="Proteomes" id="UP000078046"/>
    </source>
</evidence>
<organism evidence="2 3">
    <name type="scientific">Intoshia linei</name>
    <dbReference type="NCBI Taxonomy" id="1819745"/>
    <lineage>
        <taxon>Eukaryota</taxon>
        <taxon>Metazoa</taxon>
        <taxon>Spiralia</taxon>
        <taxon>Lophotrochozoa</taxon>
        <taxon>Mesozoa</taxon>
        <taxon>Orthonectida</taxon>
        <taxon>Rhopaluridae</taxon>
        <taxon>Intoshia</taxon>
    </lineage>
</organism>
<name>A0A177AQD8_9BILA</name>
<reference evidence="2 3" key="1">
    <citation type="submission" date="2016-04" db="EMBL/GenBank/DDBJ databases">
        <title>The genome of Intoshia linei affirms orthonectids as highly simplified spiralians.</title>
        <authorList>
            <person name="Mikhailov K.V."/>
            <person name="Slusarev G.S."/>
            <person name="Nikitin M.A."/>
            <person name="Logacheva M.D."/>
            <person name="Penin A."/>
            <person name="Aleoshin V."/>
            <person name="Panchin Y.V."/>
        </authorList>
    </citation>
    <scope>NUCLEOTIDE SEQUENCE [LARGE SCALE GENOMIC DNA]</scope>
    <source>
        <strain evidence="2">Intl2013</strain>
        <tissue evidence="2">Whole animal</tissue>
    </source>
</reference>
<feature type="non-terminal residue" evidence="2">
    <location>
        <position position="174"/>
    </location>
</feature>
<keyword evidence="1" id="KW-1133">Transmembrane helix</keyword>
<keyword evidence="1" id="KW-0812">Transmembrane</keyword>
<feature type="non-terminal residue" evidence="2">
    <location>
        <position position="1"/>
    </location>
</feature>
<accession>A0A177AQD8</accession>
<feature type="transmembrane region" description="Helical" evidence="1">
    <location>
        <begin position="6"/>
        <end position="26"/>
    </location>
</feature>
<dbReference type="EMBL" id="LWCA01002652">
    <property type="protein sequence ID" value="OAF63752.1"/>
    <property type="molecule type" value="Genomic_DNA"/>
</dbReference>
<gene>
    <name evidence="2" type="ORF">A3Q56_08539</name>
</gene>
<proteinExistence type="predicted"/>
<evidence type="ECO:0000256" key="1">
    <source>
        <dbReference type="SAM" id="Phobius"/>
    </source>
</evidence>